<evidence type="ECO:0000313" key="2">
    <source>
        <dbReference type="EMBL" id="QND59544.1"/>
    </source>
</evidence>
<dbReference type="InterPro" id="IPR009337">
    <property type="entry name" value="DUF995"/>
</dbReference>
<accession>A0A7G6SYG2</accession>
<reference evidence="3" key="1">
    <citation type="journal article" date="2020" name="Mol. Plant Microbe">
        <title>Rhizobial microsymbionts of the narrowly endemic Oxytropis species growing in Kamchatka are characterized by significant genetic diversity and possess a set of genes that are associated with T3SS and T6SS secretion systems and can affect the development of symbiosis.</title>
        <authorList>
            <person name="Safronova V."/>
            <person name="Guro P."/>
            <person name="Sazanova A."/>
            <person name="Kuznetsova I."/>
            <person name="Belimov A."/>
            <person name="Yakubov V."/>
            <person name="Chirak E."/>
            <person name="Afonin A."/>
            <person name="Gogolev Y."/>
            <person name="Andronov E."/>
            <person name="Tikhonovich I."/>
        </authorList>
    </citation>
    <scope>NUCLEOTIDE SEQUENCE [LARGE SCALE GENOMIC DNA]</scope>
    <source>
        <strain evidence="3">583</strain>
    </source>
</reference>
<evidence type="ECO:0000313" key="3">
    <source>
        <dbReference type="Proteomes" id="UP000515465"/>
    </source>
</evidence>
<evidence type="ECO:0000256" key="1">
    <source>
        <dbReference type="SAM" id="SignalP"/>
    </source>
</evidence>
<dbReference type="EMBL" id="CP050296">
    <property type="protein sequence ID" value="QND59544.1"/>
    <property type="molecule type" value="Genomic_DNA"/>
</dbReference>
<keyword evidence="1" id="KW-0732">Signal</keyword>
<feature type="chain" id="PRO_5029019545" evidence="1">
    <location>
        <begin position="29"/>
        <end position="172"/>
    </location>
</feature>
<gene>
    <name evidence="2" type="ORF">HB778_25445</name>
</gene>
<name>A0A7G6SYG2_9HYPH</name>
<dbReference type="Proteomes" id="UP000515465">
    <property type="component" value="Chromosome"/>
</dbReference>
<dbReference type="PROSITE" id="PS51257">
    <property type="entry name" value="PROKAR_LIPOPROTEIN"/>
    <property type="match status" value="1"/>
</dbReference>
<proteinExistence type="predicted"/>
<dbReference type="AlphaFoldDB" id="A0A7G6SYG2"/>
<organism evidence="2 3">
    <name type="scientific">Mesorhizobium huakuii</name>
    <dbReference type="NCBI Taxonomy" id="28104"/>
    <lineage>
        <taxon>Bacteria</taxon>
        <taxon>Pseudomonadati</taxon>
        <taxon>Pseudomonadota</taxon>
        <taxon>Alphaproteobacteria</taxon>
        <taxon>Hyphomicrobiales</taxon>
        <taxon>Phyllobacteriaceae</taxon>
        <taxon>Mesorhizobium</taxon>
    </lineage>
</organism>
<dbReference type="RefSeq" id="WP_183457904.1">
    <property type="nucleotide sequence ID" value="NZ_CP050296.1"/>
</dbReference>
<feature type="signal peptide" evidence="1">
    <location>
        <begin position="1"/>
        <end position="28"/>
    </location>
</feature>
<sequence length="172" mass="19111">MKRVLGYSIGTALACSIAFLACQLPAVAKTAAQVAELAKQAEAVPDEGIYQMYQNRSWLWGQNGAGFFAVQGRQFSAWTSDKGKLGYGDGIWFIPGGGKLCFRAKWHGAGGDSNAVTCFEHRQSGKVLYQRKLPDGDWYVFRSSHRNSADEFMKLKYGDDVSRKQKRIEAQE</sequence>
<dbReference type="Pfam" id="PF06191">
    <property type="entry name" value="DUF995"/>
    <property type="match status" value="1"/>
</dbReference>
<protein>
    <submittedName>
        <fullName evidence="2">DUF995 domain-containing protein</fullName>
    </submittedName>
</protein>